<dbReference type="PANTHER" id="PTHR42829:SF2">
    <property type="entry name" value="NADH-UBIQUINONE OXIDOREDUCTASE CHAIN 5"/>
    <property type="match status" value="1"/>
</dbReference>
<feature type="transmembrane region" description="Helical" evidence="5">
    <location>
        <begin position="469"/>
        <end position="491"/>
    </location>
</feature>
<evidence type="ECO:0000256" key="1">
    <source>
        <dbReference type="ARBA" id="ARBA00004141"/>
    </source>
</evidence>
<dbReference type="AlphaFoldDB" id="A0A1X8VEZ3"/>
<feature type="transmembrane region" description="Helical" evidence="5">
    <location>
        <begin position="113"/>
        <end position="130"/>
    </location>
</feature>
<keyword evidence="4 5" id="KW-0472">Membrane</keyword>
<feature type="transmembrane region" description="Helical" evidence="5">
    <location>
        <begin position="373"/>
        <end position="395"/>
    </location>
</feature>
<dbReference type="GO" id="GO:0008137">
    <property type="term" value="F:NADH dehydrogenase (ubiquinone) activity"/>
    <property type="evidence" value="ECO:0007669"/>
    <property type="project" value="UniProtKB-EC"/>
</dbReference>
<dbReference type="GeneID" id="32888052"/>
<feature type="transmembrane region" description="Helical" evidence="5">
    <location>
        <begin position="525"/>
        <end position="545"/>
    </location>
</feature>
<evidence type="ECO:0000259" key="7">
    <source>
        <dbReference type="Pfam" id="PF00662"/>
    </source>
</evidence>
<dbReference type="Gene3D" id="1.20.5.2700">
    <property type="match status" value="1"/>
</dbReference>
<evidence type="ECO:0000256" key="2">
    <source>
        <dbReference type="ARBA" id="ARBA00022692"/>
    </source>
</evidence>
<comment type="subcellular location">
    <subcellularLocation>
        <location evidence="1">Membrane</location>
        <topology evidence="1">Multi-pass membrane protein</topology>
    </subcellularLocation>
</comment>
<sequence>MYIYPLYFSLISFLISSLTGRFIGTKGSCFITTFAIFCCNISSLFIFYEVCLLKVPCYIKMFEWIKVELLEVSWYFLFDPLTAVMLVIITTISVCAHCYSMEYMFGDPHQPRFMAYLSLFTFFMIILVTANSLLQLFVGWEGVGLCSYLLINFWFTRIQANKSAIKAIFLNKISDMGLTVAICIAFFAFKSLNFSFIFMPISWLVNDHILFLGYPISILNIICFCIVIGAMGKSAQIGLHLWLPDAMEGPTPVSSLIHAATMVTAGIFLIIRCSFFFEFATDVTFLILLIGSVTAFFSSTTGVFQNDLKKIIAYSTCSQIGYMIFACGYSGYAISMFHLSNHAFFKALLFLTAGSIIHSFLNDQDIRKMGGLLKILPISYICLFIGSLSLIGFPYTTGFYSKDILLEVSYLIFKEFHYLDSYSMLFIHILYWLSLHSIVFTCIYSIRVLVLTFYNYYNGFLSFLGQIHDVPYIMMFPLIFLSFASIFVGFLSKDMMVGYGSDFWGNSFYIIHYLDYEFNDKVYKLLPLIVSMYSVLIASICYTSFNLQFRLYQLKLHSIYYYVQLFFNKKWYFDKLYNQYFIVFLSNYAYNVPFKLFDRGSIEIFGPFGIAYELKRRIHDISRLESGFLYHYSGILLNVFIFLLFLYFILAFFIDFIYLPH</sequence>
<feature type="transmembrane region" description="Helical" evidence="5">
    <location>
        <begin position="253"/>
        <end position="277"/>
    </location>
</feature>
<dbReference type="GO" id="GO:0016020">
    <property type="term" value="C:membrane"/>
    <property type="evidence" value="ECO:0007669"/>
    <property type="project" value="UniProtKB-SubCell"/>
</dbReference>
<feature type="transmembrane region" description="Helical" evidence="5">
    <location>
        <begin position="429"/>
        <end position="457"/>
    </location>
</feature>
<evidence type="ECO:0000313" key="8">
    <source>
        <dbReference type="EMBL" id="AQL10475.1"/>
    </source>
</evidence>
<name>A0A1X8VEZ3_9EUKA</name>
<feature type="transmembrane region" description="Helical" evidence="5">
    <location>
        <begin position="75"/>
        <end position="101"/>
    </location>
</feature>
<feature type="transmembrane region" description="Helical" evidence="5">
    <location>
        <begin position="176"/>
        <end position="203"/>
    </location>
</feature>
<feature type="domain" description="NADH:quinone oxidoreductase/Mrp antiporter transmembrane" evidence="6">
    <location>
        <begin position="130"/>
        <end position="410"/>
    </location>
</feature>
<evidence type="ECO:0000259" key="6">
    <source>
        <dbReference type="Pfam" id="PF00361"/>
    </source>
</evidence>
<feature type="transmembrane region" description="Helical" evidence="5">
    <location>
        <begin position="209"/>
        <end position="232"/>
    </location>
</feature>
<keyword evidence="5" id="KW-0830">Ubiquinone</keyword>
<feature type="transmembrane region" description="Helical" evidence="5">
    <location>
        <begin position="30"/>
        <end position="55"/>
    </location>
</feature>
<feature type="transmembrane region" description="Helical" evidence="5">
    <location>
        <begin position="635"/>
        <end position="659"/>
    </location>
</feature>
<dbReference type="InterPro" id="IPR003945">
    <property type="entry name" value="NU5C-like"/>
</dbReference>
<gene>
    <name evidence="8" type="primary">nad5</name>
</gene>
<keyword evidence="5" id="KW-0813">Transport</keyword>
<dbReference type="InterPro" id="IPR001516">
    <property type="entry name" value="Proton_antipo_N"/>
</dbReference>
<dbReference type="PRINTS" id="PR01435">
    <property type="entry name" value="NPOXDRDTASE5"/>
</dbReference>
<comment type="function">
    <text evidence="5">Core subunit of the mitochondrial membrane respiratory chain NADH dehydrogenase (Complex I) which catalyzes electron transfer from NADH through the respiratory chain, using ubiquinone as an electron acceptor. Essential for the catalytic activity and assembly of complex I.</text>
</comment>
<feature type="transmembrane region" description="Helical" evidence="5">
    <location>
        <begin position="136"/>
        <end position="155"/>
    </location>
</feature>
<comment type="similarity">
    <text evidence="5">Belongs to the complex I subunit 5 family.</text>
</comment>
<proteinExistence type="inferred from homology"/>
<dbReference type="EMBL" id="KY379823">
    <property type="protein sequence ID" value="AQL10475.1"/>
    <property type="molecule type" value="Genomic_DNA"/>
</dbReference>
<evidence type="ECO:0000256" key="5">
    <source>
        <dbReference type="RuleBase" id="RU003404"/>
    </source>
</evidence>
<feature type="transmembrane region" description="Helical" evidence="5">
    <location>
        <begin position="311"/>
        <end position="331"/>
    </location>
</feature>
<comment type="catalytic activity">
    <reaction evidence="5">
        <text>a ubiquinone + NADH + 5 H(+)(in) = a ubiquinol + NAD(+) + 4 H(+)(out)</text>
        <dbReference type="Rhea" id="RHEA:29091"/>
        <dbReference type="Rhea" id="RHEA-COMP:9565"/>
        <dbReference type="Rhea" id="RHEA-COMP:9566"/>
        <dbReference type="ChEBI" id="CHEBI:15378"/>
        <dbReference type="ChEBI" id="CHEBI:16389"/>
        <dbReference type="ChEBI" id="CHEBI:17976"/>
        <dbReference type="ChEBI" id="CHEBI:57540"/>
        <dbReference type="ChEBI" id="CHEBI:57945"/>
        <dbReference type="EC" id="7.1.1.2"/>
    </reaction>
</comment>
<dbReference type="PANTHER" id="PTHR42829">
    <property type="entry name" value="NADH-UBIQUINONE OXIDOREDUCTASE CHAIN 5"/>
    <property type="match status" value="1"/>
</dbReference>
<dbReference type="GO" id="GO:0015990">
    <property type="term" value="P:electron transport coupled proton transport"/>
    <property type="evidence" value="ECO:0007669"/>
    <property type="project" value="TreeGrafter"/>
</dbReference>
<dbReference type="EC" id="7.1.1.2" evidence="5"/>
<protein>
    <recommendedName>
        <fullName evidence="5">NADH-ubiquinone oxidoreductase chain 5</fullName>
        <ecNumber evidence="5">7.1.1.2</ecNumber>
    </recommendedName>
</protein>
<feature type="domain" description="NADH-Ubiquinone oxidoreductase (complex I) chain 5 N-terminal" evidence="7">
    <location>
        <begin position="64"/>
        <end position="114"/>
    </location>
</feature>
<dbReference type="NCBIfam" id="NF005141">
    <property type="entry name" value="PRK06590.1"/>
    <property type="match status" value="1"/>
</dbReference>
<dbReference type="RefSeq" id="YP_009370749.1">
    <property type="nucleotide sequence ID" value="NC_034794.1"/>
</dbReference>
<dbReference type="GO" id="GO:0042773">
    <property type="term" value="P:ATP synthesis coupled electron transport"/>
    <property type="evidence" value="ECO:0007669"/>
    <property type="project" value="InterPro"/>
</dbReference>
<organism evidence="8">
    <name type="scientific">Eukaryota sp. BB2</name>
    <dbReference type="NCBI Taxonomy" id="1949062"/>
    <lineage>
        <taxon>Eukaryota</taxon>
    </lineage>
</organism>
<dbReference type="PRINTS" id="PR01434">
    <property type="entry name" value="NADHDHGNASE5"/>
</dbReference>
<dbReference type="NCBIfam" id="TIGR01974">
    <property type="entry name" value="NDH_I_L"/>
    <property type="match status" value="1"/>
</dbReference>
<reference evidence="8" key="1">
    <citation type="journal article" date="2017" name="Genome Biol. Evol.">
        <title>Mitochondrial Genome Evolution and a Novel RNA Editing System in Deep-Branching Heteroloboseids.</title>
        <authorList>
            <person name="Yang J."/>
            <person name="Harding T."/>
            <person name="Kamikawa R."/>
            <person name="Simpson A.G.B."/>
            <person name="Roger A.J."/>
        </authorList>
    </citation>
    <scope>NUCLEOTIDE SEQUENCE</scope>
</reference>
<evidence type="ECO:0000256" key="3">
    <source>
        <dbReference type="ARBA" id="ARBA00022989"/>
    </source>
</evidence>
<feature type="transmembrane region" description="Helical" evidence="5">
    <location>
        <begin position="283"/>
        <end position="304"/>
    </location>
</feature>
<feature type="transmembrane region" description="Helical" evidence="5">
    <location>
        <begin position="6"/>
        <end position="23"/>
    </location>
</feature>
<feature type="transmembrane region" description="Helical" evidence="5">
    <location>
        <begin position="343"/>
        <end position="361"/>
    </location>
</feature>
<evidence type="ECO:0000256" key="4">
    <source>
        <dbReference type="ARBA" id="ARBA00023136"/>
    </source>
</evidence>
<dbReference type="Pfam" id="PF00361">
    <property type="entry name" value="Proton_antipo_M"/>
    <property type="match status" value="1"/>
</dbReference>
<accession>A0A1X8VEZ3</accession>
<keyword evidence="2 5" id="KW-0812">Transmembrane</keyword>
<keyword evidence="5" id="KW-0520">NAD</keyword>
<dbReference type="GO" id="GO:0003954">
    <property type="term" value="F:NADH dehydrogenase activity"/>
    <property type="evidence" value="ECO:0007669"/>
    <property type="project" value="TreeGrafter"/>
</dbReference>
<dbReference type="Pfam" id="PF00662">
    <property type="entry name" value="Proton_antipo_N"/>
    <property type="match status" value="1"/>
</dbReference>
<geneLocation type="mitochondrion" evidence="8"/>
<dbReference type="InterPro" id="IPR018393">
    <property type="entry name" value="NADHpl_OxRdtase_5_subgr"/>
</dbReference>
<dbReference type="InterPro" id="IPR001750">
    <property type="entry name" value="ND/Mrp_TM"/>
</dbReference>
<keyword evidence="3 5" id="KW-1133">Transmembrane helix</keyword>
<keyword evidence="5 8" id="KW-0496">Mitochondrion</keyword>